<comment type="caution">
    <text evidence="3">The sequence shown here is derived from an EMBL/GenBank/DDBJ whole genome shotgun (WGS) entry which is preliminary data.</text>
</comment>
<organism evidence="3 4">
    <name type="scientific">Candidatus Gottesmanbacteria bacterium RIFCSPHIGHO2_01_FULL_47_48</name>
    <dbReference type="NCBI Taxonomy" id="1798381"/>
    <lineage>
        <taxon>Bacteria</taxon>
        <taxon>Candidatus Gottesmaniibacteriota</taxon>
    </lineage>
</organism>
<gene>
    <name evidence="3" type="ORF">A2721_01040</name>
</gene>
<name>A0A1F6A4U9_9BACT</name>
<dbReference type="GO" id="GO:0016740">
    <property type="term" value="F:transferase activity"/>
    <property type="evidence" value="ECO:0007669"/>
    <property type="project" value="UniProtKB-KW"/>
</dbReference>
<dbReference type="InterPro" id="IPR011004">
    <property type="entry name" value="Trimer_LpxA-like_sf"/>
</dbReference>
<dbReference type="InterPro" id="IPR018357">
    <property type="entry name" value="Hexapep_transf_CS"/>
</dbReference>
<keyword evidence="2" id="KW-0677">Repeat</keyword>
<dbReference type="PROSITE" id="PS00101">
    <property type="entry name" value="HEXAPEP_TRANSFERASES"/>
    <property type="match status" value="1"/>
</dbReference>
<evidence type="ECO:0000256" key="1">
    <source>
        <dbReference type="ARBA" id="ARBA00022679"/>
    </source>
</evidence>
<sequence>MDFVDQKYHQNIGEFTYGNPRIIDWSDGGTLKIGKFCSIAGGTTILLGGHHRYEWITTYPFPSRKDLWPEAKQINNQSWSKGDVIIGNDVLLGHESLIMSGVKIGDGAVIGTRSLVTHDVPPYAIVAGQPAKLIRYRFKKSVISKLLKVKWWNWPIEKIRENIPLLCSNNVEAIIKKNESN</sequence>
<evidence type="ECO:0008006" key="5">
    <source>
        <dbReference type="Google" id="ProtNLM"/>
    </source>
</evidence>
<evidence type="ECO:0000313" key="4">
    <source>
        <dbReference type="Proteomes" id="UP000177871"/>
    </source>
</evidence>
<accession>A0A1F6A4U9</accession>
<dbReference type="AlphaFoldDB" id="A0A1F6A4U9"/>
<dbReference type="InterPro" id="IPR050179">
    <property type="entry name" value="Trans_hexapeptide_repeat"/>
</dbReference>
<dbReference type="STRING" id="1798381.A2721_01040"/>
<dbReference type="PANTHER" id="PTHR43300">
    <property type="entry name" value="ACETYLTRANSFERASE"/>
    <property type="match status" value="1"/>
</dbReference>
<dbReference type="Gene3D" id="2.160.10.10">
    <property type="entry name" value="Hexapeptide repeat proteins"/>
    <property type="match status" value="1"/>
</dbReference>
<evidence type="ECO:0000256" key="2">
    <source>
        <dbReference type="ARBA" id="ARBA00022737"/>
    </source>
</evidence>
<evidence type="ECO:0000313" key="3">
    <source>
        <dbReference type="EMBL" id="OGG19745.1"/>
    </source>
</evidence>
<dbReference type="EMBL" id="MFJK01000004">
    <property type="protein sequence ID" value="OGG19745.1"/>
    <property type="molecule type" value="Genomic_DNA"/>
</dbReference>
<dbReference type="SUPFAM" id="SSF51161">
    <property type="entry name" value="Trimeric LpxA-like enzymes"/>
    <property type="match status" value="1"/>
</dbReference>
<keyword evidence="1" id="KW-0808">Transferase</keyword>
<reference evidence="3 4" key="1">
    <citation type="journal article" date="2016" name="Nat. Commun.">
        <title>Thousands of microbial genomes shed light on interconnected biogeochemical processes in an aquifer system.</title>
        <authorList>
            <person name="Anantharaman K."/>
            <person name="Brown C.T."/>
            <person name="Hug L.A."/>
            <person name="Sharon I."/>
            <person name="Castelle C.J."/>
            <person name="Probst A.J."/>
            <person name="Thomas B.C."/>
            <person name="Singh A."/>
            <person name="Wilkins M.J."/>
            <person name="Karaoz U."/>
            <person name="Brodie E.L."/>
            <person name="Williams K.H."/>
            <person name="Hubbard S.S."/>
            <person name="Banfield J.F."/>
        </authorList>
    </citation>
    <scope>NUCLEOTIDE SEQUENCE [LARGE SCALE GENOMIC DNA]</scope>
</reference>
<dbReference type="CDD" id="cd03349">
    <property type="entry name" value="LbH_XAT"/>
    <property type="match status" value="1"/>
</dbReference>
<proteinExistence type="predicted"/>
<dbReference type="PANTHER" id="PTHR43300:SF11">
    <property type="entry name" value="ACETYLTRANSFERASE RV3034C-RELATED"/>
    <property type="match status" value="1"/>
</dbReference>
<protein>
    <recommendedName>
        <fullName evidence="5">Chloramphenicol acetyltransferase</fullName>
    </recommendedName>
</protein>
<dbReference type="Proteomes" id="UP000177871">
    <property type="component" value="Unassembled WGS sequence"/>
</dbReference>
<dbReference type="Pfam" id="PF00132">
    <property type="entry name" value="Hexapep"/>
    <property type="match status" value="1"/>
</dbReference>
<dbReference type="InterPro" id="IPR001451">
    <property type="entry name" value="Hexapep"/>
</dbReference>